<accession>A0A0A9VZM9</accession>
<feature type="compositionally biased region" description="Basic and acidic residues" evidence="1">
    <location>
        <begin position="391"/>
        <end position="405"/>
    </location>
</feature>
<reference evidence="2" key="2">
    <citation type="submission" date="2014-07" db="EMBL/GenBank/DDBJ databases">
        <authorList>
            <person name="Hull J."/>
        </authorList>
    </citation>
    <scope>NUCLEOTIDE SEQUENCE</scope>
</reference>
<proteinExistence type="predicted"/>
<evidence type="ECO:0000256" key="1">
    <source>
        <dbReference type="SAM" id="MobiDB-lite"/>
    </source>
</evidence>
<feature type="region of interest" description="Disordered" evidence="1">
    <location>
        <begin position="109"/>
        <end position="129"/>
    </location>
</feature>
<dbReference type="EMBL" id="GBHO01043966">
    <property type="protein sequence ID" value="JAF99637.1"/>
    <property type="molecule type" value="Transcribed_RNA"/>
</dbReference>
<reference evidence="2" key="1">
    <citation type="journal article" date="2014" name="PLoS ONE">
        <title>Transcriptome-Based Identification of ABC Transporters in the Western Tarnished Plant Bug Lygus hesperus.</title>
        <authorList>
            <person name="Hull J.J."/>
            <person name="Chaney K."/>
            <person name="Geib S.M."/>
            <person name="Fabrick J.A."/>
            <person name="Brent C.S."/>
            <person name="Walsh D."/>
            <person name="Lavine L.C."/>
        </authorList>
    </citation>
    <scope>NUCLEOTIDE SEQUENCE</scope>
</reference>
<evidence type="ECO:0000313" key="2">
    <source>
        <dbReference type="EMBL" id="JAF99637.1"/>
    </source>
</evidence>
<protein>
    <submittedName>
        <fullName evidence="2">Uncharacterized protein</fullName>
    </submittedName>
</protein>
<dbReference type="AlphaFoldDB" id="A0A0A9VZM9"/>
<feature type="compositionally biased region" description="Acidic residues" evidence="1">
    <location>
        <begin position="117"/>
        <end position="129"/>
    </location>
</feature>
<feature type="region of interest" description="Disordered" evidence="1">
    <location>
        <begin position="367"/>
        <end position="405"/>
    </location>
</feature>
<organism evidence="2">
    <name type="scientific">Lygus hesperus</name>
    <name type="common">Western plant bug</name>
    <dbReference type="NCBI Taxonomy" id="30085"/>
    <lineage>
        <taxon>Eukaryota</taxon>
        <taxon>Metazoa</taxon>
        <taxon>Ecdysozoa</taxon>
        <taxon>Arthropoda</taxon>
        <taxon>Hexapoda</taxon>
        <taxon>Insecta</taxon>
        <taxon>Pterygota</taxon>
        <taxon>Neoptera</taxon>
        <taxon>Paraneoptera</taxon>
        <taxon>Hemiptera</taxon>
        <taxon>Heteroptera</taxon>
        <taxon>Panheteroptera</taxon>
        <taxon>Cimicomorpha</taxon>
        <taxon>Miridae</taxon>
        <taxon>Mirini</taxon>
        <taxon>Lygus</taxon>
    </lineage>
</organism>
<name>A0A0A9VZM9_LYGHE</name>
<sequence length="671" mass="76072">MFYCDEREQDKCPEEFTVSGGRKWEEAPPDDDPTEFEDDKWELKIKGMTIICVTSDVKYCKKVHKGKWKPSNRGIDDDGVPENSRWEISTGDAKVYCDAKSAKHCPKLKKGKWGPAEEPDEPGDEPEDELGMNKWELTLSGKTIICVAHSVNECKKIHKGHWKHCTKNHCNEDSKWWIPKDKTRVYCNEESHKSCPKVHGGHGWEKNPGNPDDPAPMWQLHIKGKELICVAFHVSDCKKVHKGHWKPCYGDRTPSGLPDNSRWMIIIGKARVYCESKSPNSCPELSKGGGRWQEVPGGSDDGEPDQMWELSVGGETLVCVARNAKDCNKIRNGHWKPAKHTKKDANGHPEGSNWWIIVGRTRGYCKSKSSKSCPAPDKGGKWKKVPGGRVSQDDNKKTVPNDRRDVDAGEIAPSVVGGGRFKQSQDDDTVYLCYAVDTKGCPEGSKWIQTKNEVGEKVRYIITRKSVWVLEISGTYVVCIADELSSCKPKNNDGWVIIAGMKAGLWKLTYKGVVVYCEAAEKTNCPEEFGDWELVSMDQWVQKILDLNKKGDMWRMVTFRFTAYCGAKYKGKCPKLKDYLWHKVFGDHIDFSAYGKVIRFKKLIKNALYYCKAKSEDACPELPYNESWEKITEPVTLDEVLAYFEDIVGFEDNCRSGICKVPKNVKNDPFE</sequence>
<gene>
    <name evidence="2" type="ORF">CM83_42558</name>
</gene>